<reference evidence="1" key="1">
    <citation type="submission" date="2004-10" db="EMBL/GenBank/DDBJ databases">
        <title>A novel Fatty Acid Binding Protein produced by teratocytes of the aphid parasitoid Aphidius ervi.</title>
        <authorList>
            <person name="Falabella P."/>
            <person name="Perugino G."/>
            <person name="Varricchio P."/>
            <person name="Pennacchio F."/>
        </authorList>
    </citation>
    <scope>NUCLEOTIDE SEQUENCE</scope>
</reference>
<dbReference type="CDD" id="cd19448">
    <property type="entry name" value="FABP_pancrustacea"/>
    <property type="match status" value="1"/>
</dbReference>
<sequence length="136" mass="15876">MANFAGKYLYEKSEGFEDYLRKTAGPSGAEAAKKFHQNKPFFEISVSGDYYTFTLYNGEQQTTNSFYFDHEFEENTFYDIILKTVCKKYDDKIVFVSKHPNGNTSTREYKFTDKGVEANLFDQQFGSKANLTFKRY</sequence>
<organism evidence="1">
    <name type="scientific">Aphidius ervi</name>
    <name type="common">Aphid parasite</name>
    <dbReference type="NCBI Taxonomy" id="37627"/>
    <lineage>
        <taxon>Eukaryota</taxon>
        <taxon>Metazoa</taxon>
        <taxon>Ecdysozoa</taxon>
        <taxon>Arthropoda</taxon>
        <taxon>Hexapoda</taxon>
        <taxon>Insecta</taxon>
        <taxon>Pterygota</taxon>
        <taxon>Neoptera</taxon>
        <taxon>Endopterygota</taxon>
        <taxon>Hymenoptera</taxon>
        <taxon>Apocrita</taxon>
        <taxon>Ichneumonoidea</taxon>
        <taxon>Braconidae</taxon>
        <taxon>Aphidiinae</taxon>
        <taxon>Aphidius</taxon>
    </lineage>
</organism>
<gene>
    <name evidence="1" type="primary">FABP</name>
</gene>
<dbReference type="Gene3D" id="2.40.128.20">
    <property type="match status" value="1"/>
</dbReference>
<accession>Q4LCH1</accession>
<name>Q4LCH1_APHER</name>
<dbReference type="SUPFAM" id="SSF50814">
    <property type="entry name" value="Lipocalins"/>
    <property type="match status" value="1"/>
</dbReference>
<evidence type="ECO:0000313" key="1">
    <source>
        <dbReference type="EMBL" id="CAH59900.1"/>
    </source>
</evidence>
<protein>
    <submittedName>
        <fullName evidence="1">Fatty acid binding protein</fullName>
    </submittedName>
</protein>
<dbReference type="EMBL" id="AJ844651">
    <property type="protein sequence ID" value="CAH59900.1"/>
    <property type="molecule type" value="mRNA"/>
</dbReference>
<proteinExistence type="evidence at transcript level"/>
<dbReference type="InterPro" id="IPR012674">
    <property type="entry name" value="Calycin"/>
</dbReference>
<dbReference type="AlphaFoldDB" id="Q4LCH1"/>